<reference evidence="1" key="1">
    <citation type="submission" date="2022-09" db="EMBL/GenBank/DDBJ databases">
        <title>Enrichment on poylsaccharides allowed isolation of novel metabolic and taxonomic groups of Haloarchaea.</title>
        <authorList>
            <person name="Sorokin D.Y."/>
            <person name="Elcheninov A.G."/>
            <person name="Khizhniak T.V."/>
            <person name="Kolganova T.V."/>
            <person name="Kublanov I.V."/>
        </authorList>
    </citation>
    <scope>NUCLEOTIDE SEQUENCE</scope>
    <source>
        <strain evidence="1">AArc-xg1-1</strain>
    </source>
</reference>
<dbReference type="RefSeq" id="WP_338005709.1">
    <property type="nucleotide sequence ID" value="NZ_JAOPKA010000019.1"/>
</dbReference>
<accession>A0AAP2Z2V4</accession>
<proteinExistence type="predicted"/>
<evidence type="ECO:0000313" key="2">
    <source>
        <dbReference type="Proteomes" id="UP001321018"/>
    </source>
</evidence>
<organism evidence="1 2">
    <name type="scientific">Natronoglomus mannanivorans</name>
    <dbReference type="NCBI Taxonomy" id="2979990"/>
    <lineage>
        <taxon>Archaea</taxon>
        <taxon>Methanobacteriati</taxon>
        <taxon>Methanobacteriota</taxon>
        <taxon>Stenosarchaea group</taxon>
        <taxon>Halobacteria</taxon>
        <taxon>Halobacteriales</taxon>
        <taxon>Natrialbaceae</taxon>
        <taxon>Natronoglomus</taxon>
    </lineage>
</organism>
<name>A0AAP2Z2V4_9EURY</name>
<dbReference type="Proteomes" id="UP001321018">
    <property type="component" value="Unassembled WGS sequence"/>
</dbReference>
<dbReference type="EMBL" id="JAOPKA010000019">
    <property type="protein sequence ID" value="MCU4743897.1"/>
    <property type="molecule type" value="Genomic_DNA"/>
</dbReference>
<dbReference type="AlphaFoldDB" id="A0AAP2Z2V4"/>
<protein>
    <submittedName>
        <fullName evidence="1">Uncharacterized protein</fullName>
    </submittedName>
</protein>
<evidence type="ECO:0000313" key="1">
    <source>
        <dbReference type="EMBL" id="MCU4743897.1"/>
    </source>
</evidence>
<sequence>MTITEPLEATLPEPGRQQKAVIRMLVPNNHVLIPESRTMTVVSNS</sequence>
<gene>
    <name evidence="1" type="ORF">OB960_21160</name>
</gene>
<comment type="caution">
    <text evidence="1">The sequence shown here is derived from an EMBL/GenBank/DDBJ whole genome shotgun (WGS) entry which is preliminary data.</text>
</comment>